<dbReference type="EMBL" id="PIPK01000023">
    <property type="protein sequence ID" value="RUO18188.1"/>
    <property type="molecule type" value="Genomic_DNA"/>
</dbReference>
<dbReference type="EMBL" id="QLMD01000025">
    <property type="protein sequence ID" value="RAJ92912.1"/>
    <property type="molecule type" value="Genomic_DNA"/>
</dbReference>
<evidence type="ECO:0000313" key="2">
    <source>
        <dbReference type="EMBL" id="RAJ92912.1"/>
    </source>
</evidence>
<organism evidence="2 4">
    <name type="scientific">Aliidiomarina maris</name>
    <dbReference type="NCBI Taxonomy" id="531312"/>
    <lineage>
        <taxon>Bacteria</taxon>
        <taxon>Pseudomonadati</taxon>
        <taxon>Pseudomonadota</taxon>
        <taxon>Gammaproteobacteria</taxon>
        <taxon>Alteromonadales</taxon>
        <taxon>Idiomarinaceae</taxon>
        <taxon>Aliidiomarina</taxon>
    </lineage>
</organism>
<dbReference type="AlphaFoldDB" id="A0A327WPU6"/>
<feature type="chain" id="PRO_5016367318" evidence="1">
    <location>
        <begin position="24"/>
        <end position="119"/>
    </location>
</feature>
<reference evidence="3 5" key="1">
    <citation type="journal article" date="2018" name="Front. Microbiol.">
        <title>Genome-Based Analysis Reveals the Taxonomy and Diversity of the Family Idiomarinaceae.</title>
        <authorList>
            <person name="Liu Y."/>
            <person name="Lai Q."/>
            <person name="Shao Z."/>
        </authorList>
    </citation>
    <scope>NUCLEOTIDE SEQUENCE [LARGE SCALE GENOMIC DNA]</scope>
    <source>
        <strain evidence="3 5">CF12-14</strain>
    </source>
</reference>
<sequence>MKKVSSLISVVSLALVMSGAAIAHQEHGHHSHAHSHSEAEAESQFVRAEVIEIDVDHHELVLRHEPIDHLNMGAMTMAFSVSEGLDIDHLNEGEEIKVKVERKDRDFVVVAMKSAQHAH</sequence>
<name>A0A327WPU6_9GAMM</name>
<feature type="signal peptide" evidence="1">
    <location>
        <begin position="1"/>
        <end position="23"/>
    </location>
</feature>
<dbReference type="InterPro" id="IPR021647">
    <property type="entry name" value="CusF_Ec"/>
</dbReference>
<dbReference type="Gene3D" id="2.40.50.320">
    <property type="entry name" value="Copper binding periplasmic protein CusF"/>
    <property type="match status" value="1"/>
</dbReference>
<proteinExistence type="predicted"/>
<dbReference type="Proteomes" id="UP000249203">
    <property type="component" value="Unassembled WGS sequence"/>
</dbReference>
<dbReference type="InterPro" id="IPR042230">
    <property type="entry name" value="CusF_sf"/>
</dbReference>
<keyword evidence="1" id="KW-0732">Signal</keyword>
<accession>A0A327WPU6</accession>
<dbReference type="RefSeq" id="WP_111570583.1">
    <property type="nucleotide sequence ID" value="NZ_PIPK01000023.1"/>
</dbReference>
<gene>
    <name evidence="2" type="ORF">B0I24_1255</name>
    <name evidence="3" type="ORF">CWE07_14155</name>
</gene>
<dbReference type="OrthoDB" id="9806939at2"/>
<dbReference type="Proteomes" id="UP000287865">
    <property type="component" value="Unassembled WGS sequence"/>
</dbReference>
<evidence type="ECO:0000313" key="3">
    <source>
        <dbReference type="EMBL" id="RUO18188.1"/>
    </source>
</evidence>
<protein>
    <submittedName>
        <fullName evidence="2">Cu/Ag efflux protein CusF</fullName>
    </submittedName>
</protein>
<dbReference type="Pfam" id="PF11604">
    <property type="entry name" value="CusF_Ec"/>
    <property type="match status" value="1"/>
</dbReference>
<reference evidence="2 4" key="2">
    <citation type="submission" date="2018-06" db="EMBL/GenBank/DDBJ databases">
        <title>Genomic Encyclopedia of Type Strains, Phase III (KMG-III): the genomes of soil and plant-associated and newly described type strains.</title>
        <authorList>
            <person name="Whitman W."/>
        </authorList>
    </citation>
    <scope>NUCLEOTIDE SEQUENCE [LARGE SCALE GENOMIC DNA]</scope>
    <source>
        <strain evidence="2 4">CGMCC 1.15366</strain>
    </source>
</reference>
<evidence type="ECO:0000256" key="1">
    <source>
        <dbReference type="SAM" id="SignalP"/>
    </source>
</evidence>
<evidence type="ECO:0000313" key="5">
    <source>
        <dbReference type="Proteomes" id="UP000287865"/>
    </source>
</evidence>
<evidence type="ECO:0000313" key="4">
    <source>
        <dbReference type="Proteomes" id="UP000249203"/>
    </source>
</evidence>
<comment type="caution">
    <text evidence="2">The sequence shown here is derived from an EMBL/GenBank/DDBJ whole genome shotgun (WGS) entry which is preliminary data.</text>
</comment>
<keyword evidence="5" id="KW-1185">Reference proteome</keyword>